<dbReference type="Proteomes" id="UP000663832">
    <property type="component" value="Unassembled WGS sequence"/>
</dbReference>
<dbReference type="InterPro" id="IPR001828">
    <property type="entry name" value="ANF_lig-bd_rcpt"/>
</dbReference>
<dbReference type="OrthoDB" id="5984008at2759"/>
<feature type="transmembrane region" description="Helical" evidence="14">
    <location>
        <begin position="646"/>
        <end position="667"/>
    </location>
</feature>
<evidence type="ECO:0000256" key="12">
    <source>
        <dbReference type="ARBA" id="ARBA00023303"/>
    </source>
</evidence>
<keyword evidence="4 14" id="KW-1133">Transmembrane helix</keyword>
<dbReference type="SUPFAM" id="SSF81324">
    <property type="entry name" value="Voltage-gated potassium channels"/>
    <property type="match status" value="1"/>
</dbReference>
<dbReference type="PANTHER" id="PTHR18966">
    <property type="entry name" value="IONOTROPIC GLUTAMATE RECEPTOR"/>
    <property type="match status" value="1"/>
</dbReference>
<evidence type="ECO:0000256" key="3">
    <source>
        <dbReference type="ARBA" id="ARBA00022692"/>
    </source>
</evidence>
<evidence type="ECO:0000256" key="4">
    <source>
        <dbReference type="ARBA" id="ARBA00022989"/>
    </source>
</evidence>
<feature type="transmembrane region" description="Helical" evidence="14">
    <location>
        <begin position="614"/>
        <end position="634"/>
    </location>
</feature>
<evidence type="ECO:0000256" key="8">
    <source>
        <dbReference type="ARBA" id="ARBA00023170"/>
    </source>
</evidence>
<keyword evidence="8" id="KW-0675">Receptor</keyword>
<dbReference type="EMBL" id="CAJNOI010000120">
    <property type="protein sequence ID" value="CAF1091258.1"/>
    <property type="molecule type" value="Genomic_DNA"/>
</dbReference>
<evidence type="ECO:0000256" key="14">
    <source>
        <dbReference type="SAM" id="Phobius"/>
    </source>
</evidence>
<dbReference type="Proteomes" id="UP000663877">
    <property type="component" value="Unassembled WGS sequence"/>
</dbReference>
<dbReference type="GO" id="GO:0045211">
    <property type="term" value="C:postsynaptic membrane"/>
    <property type="evidence" value="ECO:0007669"/>
    <property type="project" value="UniProtKB-SubCell"/>
</dbReference>
<dbReference type="Pfam" id="PF10613">
    <property type="entry name" value="Lig_chan-Glu_bd"/>
    <property type="match status" value="1"/>
</dbReference>
<keyword evidence="3 14" id="KW-0812">Transmembrane</keyword>
<keyword evidence="5" id="KW-0770">Synapse</keyword>
<dbReference type="InterPro" id="IPR000337">
    <property type="entry name" value="GPCR_3"/>
</dbReference>
<evidence type="ECO:0000313" key="17">
    <source>
        <dbReference type="EMBL" id="CAF1091258.1"/>
    </source>
</evidence>
<dbReference type="SUPFAM" id="SSF53822">
    <property type="entry name" value="Periplasmic binding protein-like I"/>
    <property type="match status" value="1"/>
</dbReference>
<dbReference type="GO" id="GO:0004930">
    <property type="term" value="F:G protein-coupled receptor activity"/>
    <property type="evidence" value="ECO:0007669"/>
    <property type="project" value="InterPro"/>
</dbReference>
<dbReference type="EMBL" id="CAJNOM010000176">
    <property type="protein sequence ID" value="CAF1182727.1"/>
    <property type="molecule type" value="Genomic_DNA"/>
</dbReference>
<evidence type="ECO:0000313" key="19">
    <source>
        <dbReference type="Proteomes" id="UP000663832"/>
    </source>
</evidence>
<comment type="caution">
    <text evidence="18">The sequence shown here is derived from an EMBL/GenBank/DDBJ whole genome shotgun (WGS) entry which is preliminary data.</text>
</comment>
<keyword evidence="12" id="KW-0407">Ion channel</keyword>
<dbReference type="SUPFAM" id="SSF53850">
    <property type="entry name" value="Periplasmic binding protein-like II"/>
    <property type="match status" value="1"/>
</dbReference>
<name>A0A814V0V4_9BILA</name>
<accession>A0A814V0V4</accession>
<sequence>MLSLWLDFILFQLLLSYVRTEWPPPKLSNIQLLGLFPDSSNTSQPTVLSVHSNAMFKAAIILSQQYNITIEGQFIGYQSVKTGGKVITALGNTCSFISSSNIVGIVGPALSAESNYISPFAAQVGIPIISYASTYPGLSDRNTYPSFYRTVPSDNIAALAIAKLFMKFNWTSCIIIYQNDEFGSGGAQAISETFRNNNLSVINMIAFDINTHSIRGDLKSLLTESSTRIVILWASTNYASLVLEYALQSDVLGPQFTWILSANIPLETFNNTFYEKLNGMLIIEPVVGSVVNEPINTTLLNEAYRIWQQYEPESFPGINNVSFYALFAFDSTWLLIQSLKQLCSIHNNTNNNYSSCTEFIGNSFCFNRSFVNSNSFYNIINNIQYLGVSGSIQFTKNITDRISGIYYVSRNIQLFSNGLRSVPVLVWSYTDDWILHSSTSVIVWPGNSLITPSGYASLAGVYLRIAVTEAAPFTMVTQITDSSGQIQTKLIGYVPELIELLRVKMGFIPIITLVVNQTFNDIVNSVANNAYDMFVAQTTITATRRQKVAFSSSIFDNSLRVLIRKESNNNVDLFSYLTPFSTQLWITLLGACVYAAFLICLLERQQNPALQNKSTISLISMSMWYSIGTIVGYGVDFHVVTACGRILTVGLYILSLVCVAAYTANLASDLTISKSQDIIDGIDDIKNGKIAFSRVGILVGSSLEDYYLREISGGNKNFHPMGTKQEVYDDLLNHIIDASIMDAGIAEYITSNIYCNLTVVGTDFERSAFGIVYQKLWQYEQILDINILSLRESGSLDTLKRKWFQATFCSQSSDLSQAMTLVSMSGLFFTFGIISIIALVFFIWKERFHIRKYIGHLIYPNKSEFK</sequence>
<dbReference type="InterPro" id="IPR028082">
    <property type="entry name" value="Peripla_BP_I"/>
</dbReference>
<proteinExistence type="predicted"/>
<dbReference type="AlphaFoldDB" id="A0A814V0V4"/>
<keyword evidence="2" id="KW-0813">Transport</keyword>
<evidence type="ECO:0000256" key="9">
    <source>
        <dbReference type="ARBA" id="ARBA00023180"/>
    </source>
</evidence>
<dbReference type="Gene3D" id="3.40.50.2300">
    <property type="match status" value="2"/>
</dbReference>
<keyword evidence="10" id="KW-0628">Postsynaptic cell membrane</keyword>
<evidence type="ECO:0000256" key="6">
    <source>
        <dbReference type="ARBA" id="ARBA00023065"/>
    </source>
</evidence>
<reference evidence="18" key="1">
    <citation type="submission" date="2021-02" db="EMBL/GenBank/DDBJ databases">
        <authorList>
            <person name="Nowell W R."/>
        </authorList>
    </citation>
    <scope>NUCLEOTIDE SEQUENCE</scope>
</reference>
<gene>
    <name evidence="17" type="ORF">BJG266_LOCUS20824</name>
    <name evidence="18" type="ORF">QVE165_LOCUS24774</name>
</gene>
<feature type="transmembrane region" description="Helical" evidence="14">
    <location>
        <begin position="821"/>
        <end position="844"/>
    </location>
</feature>
<evidence type="ECO:0000313" key="18">
    <source>
        <dbReference type="EMBL" id="CAF1182727.1"/>
    </source>
</evidence>
<feature type="transmembrane region" description="Helical" evidence="14">
    <location>
        <begin position="584"/>
        <end position="602"/>
    </location>
</feature>
<dbReference type="InterPro" id="IPR001320">
    <property type="entry name" value="Iontro_rcpt_C"/>
</dbReference>
<dbReference type="Pfam" id="PF00060">
    <property type="entry name" value="Lig_chan"/>
    <property type="match status" value="1"/>
</dbReference>
<protein>
    <recommendedName>
        <fullName evidence="16">Ionotropic glutamate receptor C-terminal domain-containing protein</fullName>
    </recommendedName>
</protein>
<evidence type="ECO:0000256" key="1">
    <source>
        <dbReference type="ARBA" id="ARBA00004141"/>
    </source>
</evidence>
<keyword evidence="11" id="KW-1071">Ligand-gated ion channel</keyword>
<keyword evidence="19" id="KW-1185">Reference proteome</keyword>
<evidence type="ECO:0000259" key="16">
    <source>
        <dbReference type="SMART" id="SM00079"/>
    </source>
</evidence>
<feature type="chain" id="PRO_5035685501" description="Ionotropic glutamate receptor C-terminal domain-containing protein" evidence="15">
    <location>
        <begin position="21"/>
        <end position="866"/>
    </location>
</feature>
<dbReference type="Pfam" id="PF01094">
    <property type="entry name" value="ANF_receptor"/>
    <property type="match status" value="1"/>
</dbReference>
<evidence type="ECO:0000256" key="13">
    <source>
        <dbReference type="ARBA" id="ARBA00034100"/>
    </source>
</evidence>
<keyword evidence="6" id="KW-0406">Ion transport</keyword>
<feature type="signal peptide" evidence="15">
    <location>
        <begin position="1"/>
        <end position="20"/>
    </location>
</feature>
<evidence type="ECO:0000256" key="15">
    <source>
        <dbReference type="SAM" id="SignalP"/>
    </source>
</evidence>
<dbReference type="Gene3D" id="3.40.190.10">
    <property type="entry name" value="Periplasmic binding protein-like II"/>
    <property type="match status" value="2"/>
</dbReference>
<evidence type="ECO:0000256" key="2">
    <source>
        <dbReference type="ARBA" id="ARBA00022448"/>
    </source>
</evidence>
<keyword evidence="15" id="KW-0732">Signal</keyword>
<dbReference type="InterPro" id="IPR019594">
    <property type="entry name" value="Glu/Gly-bd"/>
</dbReference>
<organism evidence="18 19">
    <name type="scientific">Adineta steineri</name>
    <dbReference type="NCBI Taxonomy" id="433720"/>
    <lineage>
        <taxon>Eukaryota</taxon>
        <taxon>Metazoa</taxon>
        <taxon>Spiralia</taxon>
        <taxon>Gnathifera</taxon>
        <taxon>Rotifera</taxon>
        <taxon>Eurotatoria</taxon>
        <taxon>Bdelloidea</taxon>
        <taxon>Adinetida</taxon>
        <taxon>Adinetidae</taxon>
        <taxon>Adineta</taxon>
    </lineage>
</organism>
<evidence type="ECO:0000256" key="7">
    <source>
        <dbReference type="ARBA" id="ARBA00023136"/>
    </source>
</evidence>
<feature type="domain" description="Ionotropic glutamate receptor C-terminal" evidence="16">
    <location>
        <begin position="464"/>
        <end position="806"/>
    </location>
</feature>
<keyword evidence="7 14" id="KW-0472">Membrane</keyword>
<dbReference type="GO" id="GO:0015276">
    <property type="term" value="F:ligand-gated monoatomic ion channel activity"/>
    <property type="evidence" value="ECO:0007669"/>
    <property type="project" value="InterPro"/>
</dbReference>
<keyword evidence="9" id="KW-0325">Glycoprotein</keyword>
<dbReference type="InterPro" id="IPR015683">
    <property type="entry name" value="Ionotropic_Glu_rcpt"/>
</dbReference>
<dbReference type="SMART" id="SM00079">
    <property type="entry name" value="PBPe"/>
    <property type="match status" value="1"/>
</dbReference>
<evidence type="ECO:0000256" key="11">
    <source>
        <dbReference type="ARBA" id="ARBA00023286"/>
    </source>
</evidence>
<evidence type="ECO:0000256" key="10">
    <source>
        <dbReference type="ARBA" id="ARBA00023257"/>
    </source>
</evidence>
<dbReference type="PRINTS" id="PR00248">
    <property type="entry name" value="GPCRMGR"/>
</dbReference>
<evidence type="ECO:0000256" key="5">
    <source>
        <dbReference type="ARBA" id="ARBA00023018"/>
    </source>
</evidence>
<comment type="subcellular location">
    <subcellularLocation>
        <location evidence="1">Membrane</location>
        <topology evidence="1">Multi-pass membrane protein</topology>
    </subcellularLocation>
    <subcellularLocation>
        <location evidence="13">Postsynaptic cell membrane</location>
    </subcellularLocation>
</comment>